<sequence>MDLLRERGAESEKSLTTSLNSLGQCLFTPPLVLGNALTYTIQFHVKRRSPAWCPSSITTPSPTQPVTTSPLTKDFSPHCLLRQVPLNLLAIPGAPLGAGSR</sequence>
<dbReference type="AlphaFoldDB" id="A0A5B7DF69"/>
<reference evidence="1 2" key="1">
    <citation type="submission" date="2019-05" db="EMBL/GenBank/DDBJ databases">
        <title>Another draft genome of Portunus trituberculatus and its Hox gene families provides insights of decapod evolution.</title>
        <authorList>
            <person name="Jeong J.-H."/>
            <person name="Song I."/>
            <person name="Kim S."/>
            <person name="Choi T."/>
            <person name="Kim D."/>
            <person name="Ryu S."/>
            <person name="Kim W."/>
        </authorList>
    </citation>
    <scope>NUCLEOTIDE SEQUENCE [LARGE SCALE GENOMIC DNA]</scope>
    <source>
        <tissue evidence="1">Muscle</tissue>
    </source>
</reference>
<name>A0A5B7DF69_PORTR</name>
<accession>A0A5B7DF69</accession>
<evidence type="ECO:0000313" key="1">
    <source>
        <dbReference type="EMBL" id="MPC19857.1"/>
    </source>
</evidence>
<protein>
    <submittedName>
        <fullName evidence="1">Uncharacterized protein</fullName>
    </submittedName>
</protein>
<evidence type="ECO:0000313" key="2">
    <source>
        <dbReference type="Proteomes" id="UP000324222"/>
    </source>
</evidence>
<organism evidence="1 2">
    <name type="scientific">Portunus trituberculatus</name>
    <name type="common">Swimming crab</name>
    <name type="synonym">Neptunus trituberculatus</name>
    <dbReference type="NCBI Taxonomy" id="210409"/>
    <lineage>
        <taxon>Eukaryota</taxon>
        <taxon>Metazoa</taxon>
        <taxon>Ecdysozoa</taxon>
        <taxon>Arthropoda</taxon>
        <taxon>Crustacea</taxon>
        <taxon>Multicrustacea</taxon>
        <taxon>Malacostraca</taxon>
        <taxon>Eumalacostraca</taxon>
        <taxon>Eucarida</taxon>
        <taxon>Decapoda</taxon>
        <taxon>Pleocyemata</taxon>
        <taxon>Brachyura</taxon>
        <taxon>Eubrachyura</taxon>
        <taxon>Portunoidea</taxon>
        <taxon>Portunidae</taxon>
        <taxon>Portuninae</taxon>
        <taxon>Portunus</taxon>
    </lineage>
</organism>
<keyword evidence="2" id="KW-1185">Reference proteome</keyword>
<dbReference type="Proteomes" id="UP000324222">
    <property type="component" value="Unassembled WGS sequence"/>
</dbReference>
<dbReference type="EMBL" id="VSRR010000810">
    <property type="protein sequence ID" value="MPC19857.1"/>
    <property type="molecule type" value="Genomic_DNA"/>
</dbReference>
<comment type="caution">
    <text evidence="1">The sequence shown here is derived from an EMBL/GenBank/DDBJ whole genome shotgun (WGS) entry which is preliminary data.</text>
</comment>
<proteinExistence type="predicted"/>
<gene>
    <name evidence="1" type="ORF">E2C01_012788</name>
</gene>